<accession>A0A9D4QJE6</accession>
<organism evidence="1 2">
    <name type="scientific">Dreissena polymorpha</name>
    <name type="common">Zebra mussel</name>
    <name type="synonym">Mytilus polymorpha</name>
    <dbReference type="NCBI Taxonomy" id="45954"/>
    <lineage>
        <taxon>Eukaryota</taxon>
        <taxon>Metazoa</taxon>
        <taxon>Spiralia</taxon>
        <taxon>Lophotrochozoa</taxon>
        <taxon>Mollusca</taxon>
        <taxon>Bivalvia</taxon>
        <taxon>Autobranchia</taxon>
        <taxon>Heteroconchia</taxon>
        <taxon>Euheterodonta</taxon>
        <taxon>Imparidentia</taxon>
        <taxon>Neoheterodontei</taxon>
        <taxon>Myida</taxon>
        <taxon>Dreissenoidea</taxon>
        <taxon>Dreissenidae</taxon>
        <taxon>Dreissena</taxon>
    </lineage>
</organism>
<dbReference type="AlphaFoldDB" id="A0A9D4QJE6"/>
<reference evidence="1" key="1">
    <citation type="journal article" date="2019" name="bioRxiv">
        <title>The Genome of the Zebra Mussel, Dreissena polymorpha: A Resource for Invasive Species Research.</title>
        <authorList>
            <person name="McCartney M.A."/>
            <person name="Auch B."/>
            <person name="Kono T."/>
            <person name="Mallez S."/>
            <person name="Zhang Y."/>
            <person name="Obille A."/>
            <person name="Becker A."/>
            <person name="Abrahante J.E."/>
            <person name="Garbe J."/>
            <person name="Badalamenti J.P."/>
            <person name="Herman A."/>
            <person name="Mangelson H."/>
            <person name="Liachko I."/>
            <person name="Sullivan S."/>
            <person name="Sone E.D."/>
            <person name="Koren S."/>
            <person name="Silverstein K.A.T."/>
            <person name="Beckman K.B."/>
            <person name="Gohl D.M."/>
        </authorList>
    </citation>
    <scope>NUCLEOTIDE SEQUENCE</scope>
    <source>
        <strain evidence="1">Duluth1</strain>
        <tissue evidence="1">Whole animal</tissue>
    </source>
</reference>
<proteinExistence type="predicted"/>
<reference evidence="1" key="2">
    <citation type="submission" date="2020-11" db="EMBL/GenBank/DDBJ databases">
        <authorList>
            <person name="McCartney M.A."/>
            <person name="Auch B."/>
            <person name="Kono T."/>
            <person name="Mallez S."/>
            <person name="Becker A."/>
            <person name="Gohl D.M."/>
            <person name="Silverstein K.A.T."/>
            <person name="Koren S."/>
            <person name="Bechman K.B."/>
            <person name="Herman A."/>
            <person name="Abrahante J.E."/>
            <person name="Garbe J."/>
        </authorList>
    </citation>
    <scope>NUCLEOTIDE SEQUENCE</scope>
    <source>
        <strain evidence="1">Duluth1</strain>
        <tissue evidence="1">Whole animal</tissue>
    </source>
</reference>
<evidence type="ECO:0000313" key="2">
    <source>
        <dbReference type="Proteomes" id="UP000828390"/>
    </source>
</evidence>
<comment type="caution">
    <text evidence="1">The sequence shown here is derived from an EMBL/GenBank/DDBJ whole genome shotgun (WGS) entry which is preliminary data.</text>
</comment>
<evidence type="ECO:0008006" key="3">
    <source>
        <dbReference type="Google" id="ProtNLM"/>
    </source>
</evidence>
<name>A0A9D4QJE6_DREPO</name>
<sequence>MKTSTEHGIQSTLWKPFEDLDFADDLALIYHTQQHMQDNKTNMEADNTARLGLAINRGKSNVFRTKASNNTSITVQGCWSR</sequence>
<protein>
    <recommendedName>
        <fullName evidence="3">Reverse transcriptase domain-containing protein</fullName>
    </recommendedName>
</protein>
<dbReference type="EMBL" id="JAIWYP010000004">
    <property type="protein sequence ID" value="KAH3833504.1"/>
    <property type="molecule type" value="Genomic_DNA"/>
</dbReference>
<evidence type="ECO:0000313" key="1">
    <source>
        <dbReference type="EMBL" id="KAH3833504.1"/>
    </source>
</evidence>
<dbReference type="Proteomes" id="UP000828390">
    <property type="component" value="Unassembled WGS sequence"/>
</dbReference>
<gene>
    <name evidence="1" type="ORF">DPMN_106815</name>
</gene>
<keyword evidence="2" id="KW-1185">Reference proteome</keyword>